<feature type="binding site" evidence="4">
    <location>
        <begin position="377"/>
        <end position="384"/>
    </location>
    <ligand>
        <name>FAD</name>
        <dbReference type="ChEBI" id="CHEBI:57692"/>
    </ligand>
</feature>
<comment type="caution">
    <text evidence="7">The sequence shown here is derived from an EMBL/GenBank/DDBJ whole genome shotgun (WGS) entry which is preliminary data.</text>
</comment>
<dbReference type="Proteomes" id="UP000812966">
    <property type="component" value="Unassembled WGS sequence"/>
</dbReference>
<evidence type="ECO:0000256" key="2">
    <source>
        <dbReference type="ARBA" id="ARBA00022630"/>
    </source>
</evidence>
<dbReference type="Pfam" id="PF00875">
    <property type="entry name" value="DNA_photolyase"/>
    <property type="match status" value="1"/>
</dbReference>
<dbReference type="GO" id="GO:0003677">
    <property type="term" value="F:DNA binding"/>
    <property type="evidence" value="ECO:0007669"/>
    <property type="project" value="TreeGrafter"/>
</dbReference>
<sequence length="661" mass="75146">MTSTKAKSEANKARVLYWFRTDLRIHDSPALQAALALDQEIGIEAFYPIWCFDPQYVWKHRVGVNRWNFLLESMSDLSTSLTKLNPKQKLFVLRGSPEKVIPLVFKEWGITHLVFEKDTAAYARQRDELIFSLVKERFPHIKVIVKHGHNLYDPEEVIKKGNGGKVITTLMSWKKAAAKVADAPARPVPTPTSLPDPGDTSIDITRADTKPLEKIKSENPAWTRRANKPIKDEAGSGNAMEGPFAKLDGLNVNREIMDDEKFDCFDTIAGPDKDFAVPTLESLGLGKATTHIQGGETEALRRLQAFLDDAVGVATFSKPKSSPNSLEPSTTLLSPYLKFGCMSVRKFYWDSQDVCDKYAREHKGATMTKEPENLAGQLEFRDMYYCAEYATAKYERIEGNSLSSRFIAWKLRNKYDKDGQLIEPRPRGDEVDEERFSAWKEGRTGFPWIDAIMRQLKQEGWIHHLARHAVACYLTRGQCYISWERGTEVFDEYLLDWDPASNPGNWMWLSCSAFFSQYFRVYGLESFPSKTDKKGAYIRKYCPELAKFPDKFIYNPASAPISVQEKAGCIIGQDYPAPILDEQKEKARCLARLKVAYEVNLHGDSPDVMNGTAEDKLKARFKEKMGRDEDDEEEEASTPKKRKNAPVDSGPMDRFLKKAKS</sequence>
<dbReference type="PANTHER" id="PTHR11455">
    <property type="entry name" value="CRYPTOCHROME"/>
    <property type="match status" value="1"/>
</dbReference>
<dbReference type="InterPro" id="IPR036155">
    <property type="entry name" value="Crypto/Photolyase_N_sf"/>
</dbReference>
<dbReference type="Gene3D" id="1.25.40.80">
    <property type="match status" value="1"/>
</dbReference>
<dbReference type="GO" id="GO:0032922">
    <property type="term" value="P:circadian regulation of gene expression"/>
    <property type="evidence" value="ECO:0007669"/>
    <property type="project" value="TreeGrafter"/>
</dbReference>
<dbReference type="SUPFAM" id="SSF48173">
    <property type="entry name" value="Cryptochrome/photolyase FAD-binding domain"/>
    <property type="match status" value="1"/>
</dbReference>
<evidence type="ECO:0000256" key="1">
    <source>
        <dbReference type="ARBA" id="ARBA00005862"/>
    </source>
</evidence>
<dbReference type="GO" id="GO:0005737">
    <property type="term" value="C:cytoplasm"/>
    <property type="evidence" value="ECO:0007669"/>
    <property type="project" value="TreeGrafter"/>
</dbReference>
<dbReference type="Pfam" id="PF03441">
    <property type="entry name" value="FAD_binding_7"/>
    <property type="match status" value="1"/>
</dbReference>
<dbReference type="AlphaFoldDB" id="A0A8K0JRL1"/>
<comment type="cofactor">
    <cofactor evidence="4">
        <name>FAD</name>
        <dbReference type="ChEBI" id="CHEBI:57692"/>
    </cofactor>
    <text evidence="4">Binds 1 FAD per subunit.</text>
</comment>
<name>A0A8K0JRL1_9TREE</name>
<dbReference type="PROSITE" id="PS51645">
    <property type="entry name" value="PHR_CRY_ALPHA_BETA"/>
    <property type="match status" value="1"/>
</dbReference>
<accession>A0A8K0JRL1</accession>
<keyword evidence="8" id="KW-1185">Reference proteome</keyword>
<organism evidence="7 8">
    <name type="scientific">Filobasidium floriforme</name>
    <dbReference type="NCBI Taxonomy" id="5210"/>
    <lineage>
        <taxon>Eukaryota</taxon>
        <taxon>Fungi</taxon>
        <taxon>Dikarya</taxon>
        <taxon>Basidiomycota</taxon>
        <taxon>Agaricomycotina</taxon>
        <taxon>Tremellomycetes</taxon>
        <taxon>Filobasidiales</taxon>
        <taxon>Filobasidiaceae</taxon>
        <taxon>Filobasidium</taxon>
    </lineage>
</organism>
<evidence type="ECO:0000256" key="4">
    <source>
        <dbReference type="PIRSR" id="PIRSR602081-1"/>
    </source>
</evidence>
<protein>
    <recommendedName>
        <fullName evidence="6">Photolyase/cryptochrome alpha/beta domain-containing protein</fullName>
    </recommendedName>
</protein>
<dbReference type="GO" id="GO:0003904">
    <property type="term" value="F:deoxyribodipyrimidine photo-lyase activity"/>
    <property type="evidence" value="ECO:0007669"/>
    <property type="project" value="TreeGrafter"/>
</dbReference>
<evidence type="ECO:0000256" key="3">
    <source>
        <dbReference type="ARBA" id="ARBA00022827"/>
    </source>
</evidence>
<dbReference type="GO" id="GO:0071949">
    <property type="term" value="F:FAD binding"/>
    <property type="evidence" value="ECO:0007669"/>
    <property type="project" value="TreeGrafter"/>
</dbReference>
<comment type="similarity">
    <text evidence="1">Belongs to the DNA photolyase class-1 family.</text>
</comment>
<dbReference type="InterPro" id="IPR006050">
    <property type="entry name" value="DNA_photolyase_N"/>
</dbReference>
<dbReference type="SUPFAM" id="SSF52425">
    <property type="entry name" value="Cryptochrome/photolyase, N-terminal domain"/>
    <property type="match status" value="1"/>
</dbReference>
<feature type="region of interest" description="Disordered" evidence="5">
    <location>
        <begin position="608"/>
        <end position="661"/>
    </location>
</feature>
<feature type="domain" description="Photolyase/cryptochrome alpha/beta" evidence="6">
    <location>
        <begin position="13"/>
        <end position="151"/>
    </location>
</feature>
<dbReference type="Gene3D" id="3.40.50.620">
    <property type="entry name" value="HUPs"/>
    <property type="match status" value="1"/>
</dbReference>
<dbReference type="GO" id="GO:0043153">
    <property type="term" value="P:entrainment of circadian clock by photoperiod"/>
    <property type="evidence" value="ECO:0007669"/>
    <property type="project" value="TreeGrafter"/>
</dbReference>
<dbReference type="InterPro" id="IPR036134">
    <property type="entry name" value="Crypto/Photolyase_FAD-like_sf"/>
</dbReference>
<feature type="binding site" evidence="4">
    <location>
        <begin position="496"/>
        <end position="498"/>
    </location>
    <ligand>
        <name>FAD</name>
        <dbReference type="ChEBI" id="CHEBI:57692"/>
    </ligand>
</feature>
<dbReference type="Gene3D" id="1.10.579.10">
    <property type="entry name" value="DNA Cyclobutane Dipyrimidine Photolyase, subunit A, domain 3"/>
    <property type="match status" value="1"/>
</dbReference>
<keyword evidence="3 4" id="KW-0274">FAD</keyword>
<dbReference type="InterPro" id="IPR014729">
    <property type="entry name" value="Rossmann-like_a/b/a_fold"/>
</dbReference>
<keyword evidence="2 4" id="KW-0285">Flavoprotein</keyword>
<proteinExistence type="inferred from homology"/>
<dbReference type="InterPro" id="IPR005101">
    <property type="entry name" value="Cryptochr/Photolyase_FAD-bd"/>
</dbReference>
<dbReference type="PANTHER" id="PTHR11455:SF9">
    <property type="entry name" value="CRYPTOCHROME CIRCADIAN CLOCK 5 ISOFORM X1"/>
    <property type="match status" value="1"/>
</dbReference>
<evidence type="ECO:0000313" key="7">
    <source>
        <dbReference type="EMBL" id="KAG7571259.1"/>
    </source>
</evidence>
<dbReference type="EMBL" id="JABELV010000009">
    <property type="protein sequence ID" value="KAG7571259.1"/>
    <property type="molecule type" value="Genomic_DNA"/>
</dbReference>
<gene>
    <name evidence="7" type="ORF">FFLO_00771</name>
</gene>
<dbReference type="InterPro" id="IPR002081">
    <property type="entry name" value="Cryptochrome/DNA_photolyase_1"/>
</dbReference>
<feature type="region of interest" description="Disordered" evidence="5">
    <location>
        <begin position="182"/>
        <end position="204"/>
    </location>
</feature>
<feature type="binding site" evidence="4">
    <location>
        <begin position="330"/>
        <end position="334"/>
    </location>
    <ligand>
        <name>FAD</name>
        <dbReference type="ChEBI" id="CHEBI:57692"/>
    </ligand>
</feature>
<reference evidence="7" key="1">
    <citation type="submission" date="2020-04" db="EMBL/GenBank/DDBJ databases">
        <title>Analysis of mating type loci in Filobasidium floriforme.</title>
        <authorList>
            <person name="Nowrousian M."/>
        </authorList>
    </citation>
    <scope>NUCLEOTIDE SEQUENCE</scope>
    <source>
        <strain evidence="7">CBS 6242</strain>
    </source>
</reference>
<evidence type="ECO:0000259" key="6">
    <source>
        <dbReference type="PROSITE" id="PS51645"/>
    </source>
</evidence>
<evidence type="ECO:0000313" key="8">
    <source>
        <dbReference type="Proteomes" id="UP000812966"/>
    </source>
</evidence>
<dbReference type="GO" id="GO:0005634">
    <property type="term" value="C:nucleus"/>
    <property type="evidence" value="ECO:0007669"/>
    <property type="project" value="TreeGrafter"/>
</dbReference>
<feature type="compositionally biased region" description="Basic and acidic residues" evidence="5">
    <location>
        <begin position="613"/>
        <end position="627"/>
    </location>
</feature>
<evidence type="ECO:0000256" key="5">
    <source>
        <dbReference type="SAM" id="MobiDB-lite"/>
    </source>
</evidence>